<evidence type="ECO:0008006" key="8">
    <source>
        <dbReference type="Google" id="ProtNLM"/>
    </source>
</evidence>
<evidence type="ECO:0000256" key="3">
    <source>
        <dbReference type="ARBA" id="ARBA00023163"/>
    </source>
</evidence>
<evidence type="ECO:0000259" key="4">
    <source>
        <dbReference type="PROSITE" id="PS50042"/>
    </source>
</evidence>
<sequence>MADDSARTTPDPQITATLARCPLFRGLPEESLAALAEHVTPFDMGTGSILWHQGDEPLDLVVVQSGLLCEFQPSPSGRRSVLHLKGPPQAVGDIAIFDRRPHLASAEVLREGVILAIPATPVVALAESCVQLTHNVVLLFAAHVRTLAEQRTDLMILDLARRVAKALLRLARHSDPWTVDIGVTVLANLAGGARQSVSAVLSRLERRGWLVLEPGRILLVDLAALQRYAGLSPVNTPADPRDTVPPLAG</sequence>
<dbReference type="InterPro" id="IPR000595">
    <property type="entry name" value="cNMP-bd_dom"/>
</dbReference>
<dbReference type="SUPFAM" id="SSF51206">
    <property type="entry name" value="cAMP-binding domain-like"/>
    <property type="match status" value="1"/>
</dbReference>
<dbReference type="PANTHER" id="PTHR24567">
    <property type="entry name" value="CRP FAMILY TRANSCRIPTIONAL REGULATORY PROTEIN"/>
    <property type="match status" value="1"/>
</dbReference>
<keyword evidence="1" id="KW-0805">Transcription regulation</keyword>
<dbReference type="SMART" id="SM00419">
    <property type="entry name" value="HTH_CRP"/>
    <property type="match status" value="1"/>
</dbReference>
<dbReference type="InterPro" id="IPR012318">
    <property type="entry name" value="HTH_CRP"/>
</dbReference>
<organism evidence="6 7">
    <name type="scientific">Asanoa iriomotensis</name>
    <dbReference type="NCBI Taxonomy" id="234613"/>
    <lineage>
        <taxon>Bacteria</taxon>
        <taxon>Bacillati</taxon>
        <taxon>Actinomycetota</taxon>
        <taxon>Actinomycetes</taxon>
        <taxon>Micromonosporales</taxon>
        <taxon>Micromonosporaceae</taxon>
        <taxon>Asanoa</taxon>
    </lineage>
</organism>
<dbReference type="CDD" id="cd00038">
    <property type="entry name" value="CAP_ED"/>
    <property type="match status" value="1"/>
</dbReference>
<proteinExistence type="predicted"/>
<dbReference type="PROSITE" id="PS51063">
    <property type="entry name" value="HTH_CRP_2"/>
    <property type="match status" value="1"/>
</dbReference>
<gene>
    <name evidence="6" type="ORF">Air01nite_59330</name>
</gene>
<keyword evidence="2" id="KW-0238">DNA-binding</keyword>
<feature type="domain" description="HTH crp-type" evidence="5">
    <location>
        <begin position="157"/>
        <end position="223"/>
    </location>
</feature>
<keyword evidence="3" id="KW-0804">Transcription</keyword>
<dbReference type="SUPFAM" id="SSF46785">
    <property type="entry name" value="Winged helix' DNA-binding domain"/>
    <property type="match status" value="1"/>
</dbReference>
<dbReference type="InterPro" id="IPR036388">
    <property type="entry name" value="WH-like_DNA-bd_sf"/>
</dbReference>
<reference evidence="6 7" key="1">
    <citation type="submission" date="2021-01" db="EMBL/GenBank/DDBJ databases">
        <title>Whole genome shotgun sequence of Asanoa iriomotensis NBRC 100142.</title>
        <authorList>
            <person name="Komaki H."/>
            <person name="Tamura T."/>
        </authorList>
    </citation>
    <scope>NUCLEOTIDE SEQUENCE [LARGE SCALE GENOMIC DNA]</scope>
    <source>
        <strain evidence="6 7">NBRC 100142</strain>
    </source>
</reference>
<dbReference type="Gene3D" id="2.60.120.10">
    <property type="entry name" value="Jelly Rolls"/>
    <property type="match status" value="1"/>
</dbReference>
<dbReference type="Gene3D" id="1.10.10.10">
    <property type="entry name" value="Winged helix-like DNA-binding domain superfamily/Winged helix DNA-binding domain"/>
    <property type="match status" value="1"/>
</dbReference>
<evidence type="ECO:0000256" key="1">
    <source>
        <dbReference type="ARBA" id="ARBA00023015"/>
    </source>
</evidence>
<evidence type="ECO:0000313" key="7">
    <source>
        <dbReference type="Proteomes" id="UP000624325"/>
    </source>
</evidence>
<dbReference type="PROSITE" id="PS50042">
    <property type="entry name" value="CNMP_BINDING_3"/>
    <property type="match status" value="1"/>
</dbReference>
<accession>A0ABQ4CAP6</accession>
<evidence type="ECO:0000259" key="5">
    <source>
        <dbReference type="PROSITE" id="PS51063"/>
    </source>
</evidence>
<protein>
    <recommendedName>
        <fullName evidence="8">CRP-like cAMP-binding protein</fullName>
    </recommendedName>
</protein>
<dbReference type="InterPro" id="IPR036390">
    <property type="entry name" value="WH_DNA-bd_sf"/>
</dbReference>
<dbReference type="EMBL" id="BONC01000055">
    <property type="protein sequence ID" value="GIF59838.1"/>
    <property type="molecule type" value="Genomic_DNA"/>
</dbReference>
<dbReference type="InterPro" id="IPR018490">
    <property type="entry name" value="cNMP-bd_dom_sf"/>
</dbReference>
<dbReference type="RefSeq" id="WP_203706665.1">
    <property type="nucleotide sequence ID" value="NZ_BAAALU010000004.1"/>
</dbReference>
<dbReference type="Pfam" id="PF00027">
    <property type="entry name" value="cNMP_binding"/>
    <property type="match status" value="1"/>
</dbReference>
<dbReference type="PANTHER" id="PTHR24567:SF74">
    <property type="entry name" value="HTH-TYPE TRANSCRIPTIONAL REGULATOR ARCR"/>
    <property type="match status" value="1"/>
</dbReference>
<evidence type="ECO:0000313" key="6">
    <source>
        <dbReference type="EMBL" id="GIF59838.1"/>
    </source>
</evidence>
<dbReference type="SMART" id="SM00100">
    <property type="entry name" value="cNMP"/>
    <property type="match status" value="1"/>
</dbReference>
<keyword evidence="7" id="KW-1185">Reference proteome</keyword>
<dbReference type="InterPro" id="IPR014710">
    <property type="entry name" value="RmlC-like_jellyroll"/>
</dbReference>
<evidence type="ECO:0000256" key="2">
    <source>
        <dbReference type="ARBA" id="ARBA00023125"/>
    </source>
</evidence>
<name>A0ABQ4CAP6_9ACTN</name>
<dbReference type="Pfam" id="PF13545">
    <property type="entry name" value="HTH_Crp_2"/>
    <property type="match status" value="1"/>
</dbReference>
<comment type="caution">
    <text evidence="6">The sequence shown here is derived from an EMBL/GenBank/DDBJ whole genome shotgun (WGS) entry which is preliminary data.</text>
</comment>
<dbReference type="Proteomes" id="UP000624325">
    <property type="component" value="Unassembled WGS sequence"/>
</dbReference>
<feature type="domain" description="Cyclic nucleotide-binding" evidence="4">
    <location>
        <begin position="23"/>
        <end position="117"/>
    </location>
</feature>
<dbReference type="InterPro" id="IPR050397">
    <property type="entry name" value="Env_Response_Regulators"/>
</dbReference>